<dbReference type="InterPro" id="IPR008253">
    <property type="entry name" value="Marvel"/>
</dbReference>
<evidence type="ECO:0000259" key="6">
    <source>
        <dbReference type="Pfam" id="PF01284"/>
    </source>
</evidence>
<dbReference type="Proteomes" id="UP000054567">
    <property type="component" value="Unassembled WGS sequence"/>
</dbReference>
<feature type="domain" description="MARVEL" evidence="6">
    <location>
        <begin position="9"/>
        <end position="137"/>
    </location>
</feature>
<feature type="transmembrane region" description="Helical" evidence="5">
    <location>
        <begin position="122"/>
        <end position="143"/>
    </location>
</feature>
<evidence type="ECO:0000256" key="3">
    <source>
        <dbReference type="ARBA" id="ARBA00022989"/>
    </source>
</evidence>
<reference evidence="7 8" key="1">
    <citation type="submission" date="2007-06" db="EMBL/GenBank/DDBJ databases">
        <title>The Genome Sequence of Coccidioides posadasii RMSCC_3488.</title>
        <authorList>
            <consortium name="Coccidioides Genome Resources Consortium"/>
            <consortium name="The Broad Institute Genome Sequencing Platform"/>
            <person name="Henn M.R."/>
            <person name="Sykes S."/>
            <person name="Young S."/>
            <person name="Jaffe D."/>
            <person name="Berlin A."/>
            <person name="Alvarez P."/>
            <person name="Butler J."/>
            <person name="Gnerre S."/>
            <person name="Grabherr M."/>
            <person name="Mauceli E."/>
            <person name="Brockman W."/>
            <person name="Kodira C."/>
            <person name="Alvarado L."/>
            <person name="Zeng Q."/>
            <person name="Crawford M."/>
            <person name="Antoine C."/>
            <person name="Devon K."/>
            <person name="Galgiani J."/>
            <person name="Orsborn K."/>
            <person name="Lewis M.L."/>
            <person name="Nusbaum C."/>
            <person name="Galagan J."/>
            <person name="Birren B."/>
        </authorList>
    </citation>
    <scope>NUCLEOTIDE SEQUENCE [LARGE SCALE GENOMIC DNA]</scope>
    <source>
        <strain evidence="7 8">RMSCC 3488</strain>
    </source>
</reference>
<keyword evidence="2 5" id="KW-0812">Transmembrane</keyword>
<dbReference type="VEuPathDB" id="FungiDB:CPAG_04136"/>
<protein>
    <recommendedName>
        <fullName evidence="6">MARVEL domain-containing protein</fullName>
    </recommendedName>
</protein>
<gene>
    <name evidence="7" type="ORF">CPAG_04136</name>
</gene>
<evidence type="ECO:0000256" key="2">
    <source>
        <dbReference type="ARBA" id="ARBA00022692"/>
    </source>
</evidence>
<dbReference type="PANTHER" id="PTHR39608:SF1">
    <property type="entry name" value="INTEGRAL MEMBRANE PROTEIN (AFU_ORTHOLOGUE AFUA_5G08640)"/>
    <property type="match status" value="1"/>
</dbReference>
<dbReference type="GO" id="GO:0016020">
    <property type="term" value="C:membrane"/>
    <property type="evidence" value="ECO:0007669"/>
    <property type="project" value="UniProtKB-SubCell"/>
</dbReference>
<dbReference type="OrthoDB" id="4074965at2759"/>
<comment type="subcellular location">
    <subcellularLocation>
        <location evidence="1">Membrane</location>
        <topology evidence="1">Multi-pass membrane protein</topology>
    </subcellularLocation>
</comment>
<keyword evidence="4 5" id="KW-0472">Membrane</keyword>
<sequence>MPFLSRVVSVFLRIGEIGFGAVVAGIIGSYLHDFDGTDVWPQARWIYTEVVAGVSILLALLWLLPFSGSFFMWPTDLVLSFAWFAAFGLLVNALNDLDCGGVFEWGNITGSSTCSRWKASEAFSFLSAIFWLVSTVVGIWFTFRVRDRHARPVAGDAVYGRRHRRWPGRHNV</sequence>
<feature type="transmembrane region" description="Helical" evidence="5">
    <location>
        <begin position="44"/>
        <end position="64"/>
    </location>
</feature>
<evidence type="ECO:0000313" key="8">
    <source>
        <dbReference type="Proteomes" id="UP000054567"/>
    </source>
</evidence>
<evidence type="ECO:0000256" key="5">
    <source>
        <dbReference type="SAM" id="Phobius"/>
    </source>
</evidence>
<accession>A0A0J6FC07</accession>
<evidence type="ECO:0000313" key="7">
    <source>
        <dbReference type="EMBL" id="KMM67803.1"/>
    </source>
</evidence>
<evidence type="ECO:0000256" key="1">
    <source>
        <dbReference type="ARBA" id="ARBA00004141"/>
    </source>
</evidence>
<reference evidence="8" key="2">
    <citation type="journal article" date="2009" name="Genome Res.">
        <title>Comparative genomic analyses of the human fungal pathogens Coccidioides and their relatives.</title>
        <authorList>
            <person name="Sharpton T.J."/>
            <person name="Stajich J.E."/>
            <person name="Rounsley S.D."/>
            <person name="Gardner M.J."/>
            <person name="Wortman J.R."/>
            <person name="Jordar V.S."/>
            <person name="Maiti R."/>
            <person name="Kodira C.D."/>
            <person name="Neafsey D.E."/>
            <person name="Zeng Q."/>
            <person name="Hung C.-Y."/>
            <person name="McMahan C."/>
            <person name="Muszewska A."/>
            <person name="Grynberg M."/>
            <person name="Mandel M.A."/>
            <person name="Kellner E.M."/>
            <person name="Barker B.M."/>
            <person name="Galgiani J.N."/>
            <person name="Orbach M.J."/>
            <person name="Kirkland T.N."/>
            <person name="Cole G.T."/>
            <person name="Henn M.R."/>
            <person name="Birren B.W."/>
            <person name="Taylor J.W."/>
        </authorList>
    </citation>
    <scope>NUCLEOTIDE SEQUENCE [LARGE SCALE GENOMIC DNA]</scope>
    <source>
        <strain evidence="8">RMSCC 3488</strain>
    </source>
</reference>
<dbReference type="PANTHER" id="PTHR39608">
    <property type="entry name" value="INTEGRAL MEMBRANE PROTEIN (AFU_ORTHOLOGUE AFUA_5G08640)"/>
    <property type="match status" value="1"/>
</dbReference>
<dbReference type="AlphaFoldDB" id="A0A0J6FC07"/>
<keyword evidence="3 5" id="KW-1133">Transmembrane helix</keyword>
<dbReference type="EMBL" id="DS268110">
    <property type="protein sequence ID" value="KMM67803.1"/>
    <property type="molecule type" value="Genomic_DNA"/>
</dbReference>
<feature type="transmembrane region" description="Helical" evidence="5">
    <location>
        <begin position="12"/>
        <end position="32"/>
    </location>
</feature>
<organism evidence="7 8">
    <name type="scientific">Coccidioides posadasii RMSCC 3488</name>
    <dbReference type="NCBI Taxonomy" id="454284"/>
    <lineage>
        <taxon>Eukaryota</taxon>
        <taxon>Fungi</taxon>
        <taxon>Dikarya</taxon>
        <taxon>Ascomycota</taxon>
        <taxon>Pezizomycotina</taxon>
        <taxon>Eurotiomycetes</taxon>
        <taxon>Eurotiomycetidae</taxon>
        <taxon>Onygenales</taxon>
        <taxon>Onygenaceae</taxon>
        <taxon>Coccidioides</taxon>
    </lineage>
</organism>
<reference evidence="8" key="3">
    <citation type="journal article" date="2010" name="Genome Res.">
        <title>Population genomic sequencing of Coccidioides fungi reveals recent hybridization and transposon control.</title>
        <authorList>
            <person name="Neafsey D.E."/>
            <person name="Barker B.M."/>
            <person name="Sharpton T.J."/>
            <person name="Stajich J.E."/>
            <person name="Park D.J."/>
            <person name="Whiston E."/>
            <person name="Hung C.-Y."/>
            <person name="McMahan C."/>
            <person name="White J."/>
            <person name="Sykes S."/>
            <person name="Heiman D."/>
            <person name="Young S."/>
            <person name="Zeng Q."/>
            <person name="Abouelleil A."/>
            <person name="Aftuck L."/>
            <person name="Bessette D."/>
            <person name="Brown A."/>
            <person name="FitzGerald M."/>
            <person name="Lui A."/>
            <person name="Macdonald J.P."/>
            <person name="Priest M."/>
            <person name="Orbach M.J."/>
            <person name="Galgiani J.N."/>
            <person name="Kirkland T.N."/>
            <person name="Cole G.T."/>
            <person name="Birren B.W."/>
            <person name="Henn M.R."/>
            <person name="Taylor J.W."/>
            <person name="Rounsley S.D."/>
        </authorList>
    </citation>
    <scope>NUCLEOTIDE SEQUENCE [LARGE SCALE GENOMIC DNA]</scope>
    <source>
        <strain evidence="8">RMSCC 3488</strain>
    </source>
</reference>
<proteinExistence type="predicted"/>
<evidence type="ECO:0000256" key="4">
    <source>
        <dbReference type="ARBA" id="ARBA00023136"/>
    </source>
</evidence>
<feature type="transmembrane region" description="Helical" evidence="5">
    <location>
        <begin position="76"/>
        <end position="94"/>
    </location>
</feature>
<name>A0A0J6FC07_COCPO</name>
<dbReference type="Pfam" id="PF01284">
    <property type="entry name" value="MARVEL"/>
    <property type="match status" value="1"/>
</dbReference>